<reference evidence="3 4" key="1">
    <citation type="submission" date="2018-10" db="EMBL/GenBank/DDBJ databases">
        <title>Genomic Encyclopedia of Archaeal and Bacterial Type Strains, Phase II (KMG-II): from individual species to whole genera.</title>
        <authorList>
            <person name="Goeker M."/>
        </authorList>
    </citation>
    <scope>NUCLEOTIDE SEQUENCE [LARGE SCALE GENOMIC DNA]</scope>
    <source>
        <strain evidence="3 4">DSM 25230</strain>
    </source>
</reference>
<evidence type="ECO:0000259" key="1">
    <source>
        <dbReference type="Pfam" id="PF00534"/>
    </source>
</evidence>
<protein>
    <submittedName>
        <fullName evidence="3">Glycosyltransferase involved in cell wall biosynthesis</fullName>
    </submittedName>
</protein>
<dbReference type="Pfam" id="PF13439">
    <property type="entry name" value="Glyco_transf_4"/>
    <property type="match status" value="1"/>
</dbReference>
<dbReference type="InterPro" id="IPR001296">
    <property type="entry name" value="Glyco_trans_1"/>
</dbReference>
<evidence type="ECO:0000259" key="2">
    <source>
        <dbReference type="Pfam" id="PF13439"/>
    </source>
</evidence>
<dbReference type="OrthoDB" id="9811239at2"/>
<dbReference type="CDD" id="cd03801">
    <property type="entry name" value="GT4_PimA-like"/>
    <property type="match status" value="1"/>
</dbReference>
<dbReference type="InterPro" id="IPR050194">
    <property type="entry name" value="Glycosyltransferase_grp1"/>
</dbReference>
<dbReference type="SUPFAM" id="SSF53756">
    <property type="entry name" value="UDP-Glycosyltransferase/glycogen phosphorylase"/>
    <property type="match status" value="1"/>
</dbReference>
<organism evidence="3 4">
    <name type="scientific">Maribacter vaceletii</name>
    <dbReference type="NCBI Taxonomy" id="1206816"/>
    <lineage>
        <taxon>Bacteria</taxon>
        <taxon>Pseudomonadati</taxon>
        <taxon>Bacteroidota</taxon>
        <taxon>Flavobacteriia</taxon>
        <taxon>Flavobacteriales</taxon>
        <taxon>Flavobacteriaceae</taxon>
        <taxon>Maribacter</taxon>
    </lineage>
</organism>
<evidence type="ECO:0000313" key="3">
    <source>
        <dbReference type="EMBL" id="RKR07183.1"/>
    </source>
</evidence>
<dbReference type="AlphaFoldDB" id="A0A495DU65"/>
<keyword evidence="4" id="KW-1185">Reference proteome</keyword>
<dbReference type="Gene3D" id="3.40.50.2000">
    <property type="entry name" value="Glycogen Phosphorylase B"/>
    <property type="match status" value="2"/>
</dbReference>
<gene>
    <name evidence="3" type="ORF">CLV91_3170</name>
</gene>
<dbReference type="GO" id="GO:0016758">
    <property type="term" value="F:hexosyltransferase activity"/>
    <property type="evidence" value="ECO:0007669"/>
    <property type="project" value="TreeGrafter"/>
</dbReference>
<feature type="domain" description="Glycosyl transferase family 1" evidence="1">
    <location>
        <begin position="192"/>
        <end position="345"/>
    </location>
</feature>
<dbReference type="RefSeq" id="WP_121069161.1">
    <property type="nucleotide sequence ID" value="NZ_RBIQ01000012.1"/>
</dbReference>
<feature type="domain" description="Glycosyltransferase subfamily 4-like N-terminal" evidence="2">
    <location>
        <begin position="57"/>
        <end position="185"/>
    </location>
</feature>
<dbReference type="Proteomes" id="UP000269412">
    <property type="component" value="Unassembled WGS sequence"/>
</dbReference>
<accession>A0A495DU65</accession>
<name>A0A495DU65_9FLAO</name>
<dbReference type="PANTHER" id="PTHR45947:SF3">
    <property type="entry name" value="SULFOQUINOVOSYL TRANSFERASE SQD2"/>
    <property type="match status" value="1"/>
</dbReference>
<evidence type="ECO:0000313" key="4">
    <source>
        <dbReference type="Proteomes" id="UP000269412"/>
    </source>
</evidence>
<keyword evidence="3" id="KW-0808">Transferase</keyword>
<proteinExistence type="predicted"/>
<dbReference type="EMBL" id="RBIQ01000012">
    <property type="protein sequence ID" value="RKR07183.1"/>
    <property type="molecule type" value="Genomic_DNA"/>
</dbReference>
<dbReference type="Pfam" id="PF00534">
    <property type="entry name" value="Glycos_transf_1"/>
    <property type="match status" value="1"/>
</dbReference>
<comment type="caution">
    <text evidence="3">The sequence shown here is derived from an EMBL/GenBank/DDBJ whole genome shotgun (WGS) entry which is preliminary data.</text>
</comment>
<dbReference type="PANTHER" id="PTHR45947">
    <property type="entry name" value="SULFOQUINOVOSYL TRANSFERASE SQD2"/>
    <property type="match status" value="1"/>
</dbReference>
<sequence length="378" mass="43959">MNCLHICNDFSYSKVHRNLYVKLDKLNITQTVYNPIRKNSDTKSNTIDYIEKQAKTINSTPLKKMHRYFFRKKIIFLFNDLNNKINLNNIDLVHATTLFSDGAVALKIHNKYNKPFIVAVRGTDLSVFLRLRPDLVFIVREILEKASKIVFMSNSIQDNFLNHYLIKHKKNSIEKKSIIIYNGIDNFWIKNQTTIKKEKPFKVTYVGRFLPTKNIPNLINAMLMLKKEGVKCELNIIGNQGEDENKVKLLAKENNNWINFIGPIKEKSKLLQLYRENHIFAMPSTSETFGLVYIEALSQGLPVLYNIGQGIDGVFNTLIGEKCNGNSVSDIKESLKNIINNYQKYNISTIDFNTFNWDKIARRYKNIYLECIQLNIKK</sequence>
<dbReference type="InterPro" id="IPR028098">
    <property type="entry name" value="Glyco_trans_4-like_N"/>
</dbReference>